<dbReference type="Pfam" id="PF10294">
    <property type="entry name" value="Methyltransf_16"/>
    <property type="match status" value="1"/>
</dbReference>
<dbReference type="PANTHER" id="PTHR14614:SF109">
    <property type="entry name" value="RIBOSOMAL LYSINE N-METHYLTRANSFERASE 5"/>
    <property type="match status" value="1"/>
</dbReference>
<dbReference type="GO" id="GO:0032991">
    <property type="term" value="C:protein-containing complex"/>
    <property type="evidence" value="ECO:0007669"/>
    <property type="project" value="TreeGrafter"/>
</dbReference>
<dbReference type="InterPro" id="IPR019410">
    <property type="entry name" value="Methyltransf_16"/>
</dbReference>
<dbReference type="OrthoDB" id="413520at2759"/>
<dbReference type="PANTHER" id="PTHR14614">
    <property type="entry name" value="HEPATOCELLULAR CARCINOMA-ASSOCIATED ANTIGEN"/>
    <property type="match status" value="1"/>
</dbReference>
<name>A0A7I8W868_9ANNE</name>
<dbReference type="GO" id="GO:0005829">
    <property type="term" value="C:cytosol"/>
    <property type="evidence" value="ECO:0007669"/>
    <property type="project" value="TreeGrafter"/>
</dbReference>
<accession>A0A7I8W868</accession>
<sequence length="235" mass="27002">MPNKFQNYPFFITCLSIINFKMTTSNQALVVYDESIVPRHFLNLREVSIGDFSLQIIQDWQSIGIAAVLWDSAIVLGEYLHKNPDLVRNKSIIEVGAGTGLPGMIACRLDAAEVVLTDRSLALDSLKKNVEVNSLNESIISVRELEWGVNLKDYDNHYDLIIAADIIYIEETFEKLLETLRHLSSQKNFILLTCKIRYQRDEKFLNLLKERDFVVTRIGYDKARDIILFKITNKS</sequence>
<reference evidence="1 2" key="1">
    <citation type="submission" date="2020-08" db="EMBL/GenBank/DDBJ databases">
        <authorList>
            <person name="Hejnol A."/>
        </authorList>
    </citation>
    <scope>NUCLEOTIDE SEQUENCE [LARGE SCALE GENOMIC DNA]</scope>
</reference>
<dbReference type="Proteomes" id="UP000549394">
    <property type="component" value="Unassembled WGS sequence"/>
</dbReference>
<dbReference type="InterPro" id="IPR029063">
    <property type="entry name" value="SAM-dependent_MTases_sf"/>
</dbReference>
<dbReference type="SUPFAM" id="SSF53335">
    <property type="entry name" value="S-adenosyl-L-methionine-dependent methyltransferases"/>
    <property type="match status" value="1"/>
</dbReference>
<evidence type="ECO:0000313" key="1">
    <source>
        <dbReference type="EMBL" id="CAD5124134.1"/>
    </source>
</evidence>
<evidence type="ECO:0000313" key="2">
    <source>
        <dbReference type="Proteomes" id="UP000549394"/>
    </source>
</evidence>
<protein>
    <submittedName>
        <fullName evidence="1">DgyrCDS12435</fullName>
    </submittedName>
</protein>
<proteinExistence type="predicted"/>
<comment type="caution">
    <text evidence="1">The sequence shown here is derived from an EMBL/GenBank/DDBJ whole genome shotgun (WGS) entry which is preliminary data.</text>
</comment>
<organism evidence="1 2">
    <name type="scientific">Dimorphilus gyrociliatus</name>
    <dbReference type="NCBI Taxonomy" id="2664684"/>
    <lineage>
        <taxon>Eukaryota</taxon>
        <taxon>Metazoa</taxon>
        <taxon>Spiralia</taxon>
        <taxon>Lophotrochozoa</taxon>
        <taxon>Annelida</taxon>
        <taxon>Polychaeta</taxon>
        <taxon>Polychaeta incertae sedis</taxon>
        <taxon>Dinophilidae</taxon>
        <taxon>Dimorphilus</taxon>
    </lineage>
</organism>
<keyword evidence="2" id="KW-1185">Reference proteome</keyword>
<dbReference type="Gene3D" id="3.40.50.150">
    <property type="entry name" value="Vaccinia Virus protein VP39"/>
    <property type="match status" value="1"/>
</dbReference>
<dbReference type="AlphaFoldDB" id="A0A7I8W868"/>
<gene>
    <name evidence="1" type="ORF">DGYR_LOCUS11721</name>
</gene>
<dbReference type="EMBL" id="CAJFCJ010000020">
    <property type="protein sequence ID" value="CAD5124134.1"/>
    <property type="molecule type" value="Genomic_DNA"/>
</dbReference>